<dbReference type="AlphaFoldDB" id="A0A0R3JVH0"/>
<dbReference type="PANTHER" id="PTHR30255">
    <property type="entry name" value="SINGLE-STRANDED-DNA-SPECIFIC EXONUCLEASE RECJ"/>
    <property type="match status" value="1"/>
</dbReference>
<dbReference type="Proteomes" id="UP000052015">
    <property type="component" value="Unassembled WGS sequence"/>
</dbReference>
<dbReference type="EMBL" id="LKHP01000003">
    <property type="protein sequence ID" value="KRQ87521.1"/>
    <property type="molecule type" value="Genomic_DNA"/>
</dbReference>
<dbReference type="InterPro" id="IPR001667">
    <property type="entry name" value="DDH_dom"/>
</dbReference>
<gene>
    <name evidence="9" type="primary">recJ</name>
    <name evidence="9" type="ORF">ABG79_00860</name>
</gene>
<dbReference type="GO" id="GO:0006281">
    <property type="term" value="P:DNA repair"/>
    <property type="evidence" value="ECO:0007669"/>
    <property type="project" value="InterPro"/>
</dbReference>
<dbReference type="Pfam" id="PF01368">
    <property type="entry name" value="DHH"/>
    <property type="match status" value="1"/>
</dbReference>
<sequence length="793" mass="90837">MKRWKLKNIADNAKVHQSDLVSKLLLSRGIVNKEQADNFLHPDLKNLYDPYLLKDMDRAIERIDEAIIKRQKIYIYGDYDVDGITSSAILYRAFKRLGVDINFYIPDRLNEGYGINKEAIDHIHSLAVDLIITVDCGISAIEEVEYAKSLGLDIIITDHHECKNIIPDTIAINPKRHDCSYPYKGLSGCGVAFKLVQALYSKYRIQGYEELLDLVSIGTIADVVDLSDENRIIVKYGLEKLMSTEKVGLKALMQVAGIKEKISAYNVAFQIAPRLNAAGRLSDAKIAVELFITSDENKAMQIAKYLDQENKKRQDIELGILNECIDKIAKEVNLQEDRVIVLASPNWHIGVVGIVASRIVERFHRPTVLFCKEGSRCRGSARSIEGFNMFENLLDCSDLLVKFGGHELAAGMTIEYEKLDEFRKRLNALAKKIDSSYFVDCIDADLEVDVNDLNIQTAETVNLLEPFGMGNPQPLFVLKDAEVVSKRLIGNDRFIKFVIEKDGQKFDCIDFNNKYDMINKPWEAVDLLFNMNINEWNSNRSLQLIIKDIKPTAFKLTNDLKTDYFKHLKNYLSNINISNIECNNINFVKKDIEILKEFAYFNKGHILIGDRNSLDELDFLLDIKDLNLFESQSDFGIILFPKFNYENFNGNKLLIYDFLLKAEDYALLNNSNCDVIHFVSSDKLERLSMLKNLTTFDEKLLIKFVEGLMYNDFVGTVNDLAKKYDSNGFIFSRLLNALRKAGCIDVINKDNNYYIKFTGKKKDCCDIKDNLALNFEMIINNLENKIREELIWI</sequence>
<dbReference type="InterPro" id="IPR038763">
    <property type="entry name" value="DHH_sf"/>
</dbReference>
<proteinExistence type="inferred from homology"/>
<dbReference type="SUPFAM" id="SSF64182">
    <property type="entry name" value="DHH phosphoesterases"/>
    <property type="match status" value="1"/>
</dbReference>
<comment type="caution">
    <text evidence="9">The sequence shown here is derived from an EMBL/GenBank/DDBJ whole genome shotgun (WGS) entry which is preliminary data.</text>
</comment>
<dbReference type="RefSeq" id="WP_057977448.1">
    <property type="nucleotide sequence ID" value="NZ_LKHP01000003.1"/>
</dbReference>
<dbReference type="GO" id="GO:0003676">
    <property type="term" value="F:nucleic acid binding"/>
    <property type="evidence" value="ECO:0007669"/>
    <property type="project" value="InterPro"/>
</dbReference>
<dbReference type="InterPro" id="IPR004610">
    <property type="entry name" value="RecJ"/>
</dbReference>
<evidence type="ECO:0000256" key="1">
    <source>
        <dbReference type="ARBA" id="ARBA00005915"/>
    </source>
</evidence>
<keyword evidence="10" id="KW-1185">Reference proteome</keyword>
<dbReference type="Gene3D" id="3.90.1640.30">
    <property type="match status" value="1"/>
</dbReference>
<evidence type="ECO:0000256" key="4">
    <source>
        <dbReference type="ARBA" id="ARBA00022801"/>
    </source>
</evidence>
<feature type="domain" description="DHHA1" evidence="7">
    <location>
        <begin position="338"/>
        <end position="431"/>
    </location>
</feature>
<evidence type="ECO:0000259" key="6">
    <source>
        <dbReference type="Pfam" id="PF01368"/>
    </source>
</evidence>
<organism evidence="9 10">
    <name type="scientific">Caloramator mitchellensis</name>
    <dbReference type="NCBI Taxonomy" id="908809"/>
    <lineage>
        <taxon>Bacteria</taxon>
        <taxon>Bacillati</taxon>
        <taxon>Bacillota</taxon>
        <taxon>Clostridia</taxon>
        <taxon>Eubacteriales</taxon>
        <taxon>Clostridiaceae</taxon>
        <taxon>Caloramator</taxon>
    </lineage>
</organism>
<dbReference type="GO" id="GO:0006310">
    <property type="term" value="P:DNA recombination"/>
    <property type="evidence" value="ECO:0007669"/>
    <property type="project" value="InterPro"/>
</dbReference>
<evidence type="ECO:0000313" key="9">
    <source>
        <dbReference type="EMBL" id="KRQ87521.1"/>
    </source>
</evidence>
<evidence type="ECO:0000256" key="3">
    <source>
        <dbReference type="ARBA" id="ARBA00022722"/>
    </source>
</evidence>
<evidence type="ECO:0000259" key="8">
    <source>
        <dbReference type="Pfam" id="PF17768"/>
    </source>
</evidence>
<dbReference type="NCBIfam" id="TIGR00644">
    <property type="entry name" value="recJ"/>
    <property type="match status" value="1"/>
</dbReference>
<feature type="domain" description="RecJ OB" evidence="8">
    <location>
        <begin position="445"/>
        <end position="548"/>
    </location>
</feature>
<dbReference type="GO" id="GO:0008409">
    <property type="term" value="F:5'-3' exonuclease activity"/>
    <property type="evidence" value="ECO:0007669"/>
    <property type="project" value="InterPro"/>
</dbReference>
<reference evidence="9 10" key="1">
    <citation type="submission" date="2015-09" db="EMBL/GenBank/DDBJ databases">
        <title>Draft genome sequence of a Caloramator mitchellensis, a moderate thermophile from the Great Artesian Basin of Australia.</title>
        <authorList>
            <person name="Patel B.K."/>
        </authorList>
    </citation>
    <scope>NUCLEOTIDE SEQUENCE [LARGE SCALE GENOMIC DNA]</scope>
    <source>
        <strain evidence="9 10">VF08</strain>
    </source>
</reference>
<evidence type="ECO:0000259" key="7">
    <source>
        <dbReference type="Pfam" id="PF02272"/>
    </source>
</evidence>
<dbReference type="Gene3D" id="3.10.310.30">
    <property type="match status" value="1"/>
</dbReference>
<evidence type="ECO:0000256" key="2">
    <source>
        <dbReference type="ARBA" id="ARBA00019841"/>
    </source>
</evidence>
<dbReference type="Pfam" id="PF17768">
    <property type="entry name" value="RecJ_OB"/>
    <property type="match status" value="1"/>
</dbReference>
<dbReference type="PANTHER" id="PTHR30255:SF2">
    <property type="entry name" value="SINGLE-STRANDED-DNA-SPECIFIC EXONUCLEASE RECJ"/>
    <property type="match status" value="1"/>
</dbReference>
<keyword evidence="4 9" id="KW-0378">Hydrolase</keyword>
<feature type="domain" description="DDH" evidence="6">
    <location>
        <begin position="72"/>
        <end position="219"/>
    </location>
</feature>
<comment type="similarity">
    <text evidence="1">Belongs to the RecJ family.</text>
</comment>
<dbReference type="InterPro" id="IPR041122">
    <property type="entry name" value="RecJ_OB"/>
</dbReference>
<dbReference type="PATRIC" id="fig|908809.3.peg.868"/>
<evidence type="ECO:0000313" key="10">
    <source>
        <dbReference type="Proteomes" id="UP000052015"/>
    </source>
</evidence>
<dbReference type="OrthoDB" id="9809852at2"/>
<dbReference type="InterPro" id="IPR003156">
    <property type="entry name" value="DHHA1_dom"/>
</dbReference>
<dbReference type="STRING" id="908809.ABG79_00860"/>
<dbReference type="Pfam" id="PF02272">
    <property type="entry name" value="DHHA1"/>
    <property type="match status" value="1"/>
</dbReference>
<evidence type="ECO:0000256" key="5">
    <source>
        <dbReference type="ARBA" id="ARBA00022839"/>
    </source>
</evidence>
<keyword evidence="3" id="KW-0540">Nuclease</keyword>
<keyword evidence="5 9" id="KW-0269">Exonuclease</keyword>
<protein>
    <recommendedName>
        <fullName evidence="2">Single-stranded-DNA-specific exonuclease RecJ</fullName>
    </recommendedName>
</protein>
<accession>A0A0R3JVH0</accession>
<name>A0A0R3JVH0_CALMK</name>
<dbReference type="InterPro" id="IPR051673">
    <property type="entry name" value="SSDNA_exonuclease_RecJ"/>
</dbReference>